<feature type="region of interest" description="Disordered" evidence="1">
    <location>
        <begin position="42"/>
        <end position="67"/>
    </location>
</feature>
<evidence type="ECO:0000313" key="2">
    <source>
        <dbReference type="EMBL" id="OEV04773.1"/>
    </source>
</evidence>
<reference evidence="2 3" key="1">
    <citation type="journal article" date="2016" name="Front. Microbiol.">
        <title>Comparative Genomics Analysis of Streptomyces Species Reveals Their Adaptation to the Marine Environment and Their Diversity at the Genomic Level.</title>
        <authorList>
            <person name="Tian X."/>
            <person name="Zhang Z."/>
            <person name="Yang T."/>
            <person name="Chen M."/>
            <person name="Li J."/>
            <person name="Chen F."/>
            <person name="Yang J."/>
            <person name="Li W."/>
            <person name="Zhang B."/>
            <person name="Zhang Z."/>
            <person name="Wu J."/>
            <person name="Zhang C."/>
            <person name="Long L."/>
            <person name="Xiao J."/>
        </authorList>
    </citation>
    <scope>NUCLEOTIDE SEQUENCE [LARGE SCALE GENOMIC DNA]</scope>
    <source>
        <strain evidence="2 3">SCSIO 02100</strain>
    </source>
</reference>
<comment type="caution">
    <text evidence="2">The sequence shown here is derived from an EMBL/GenBank/DDBJ whole genome shotgun (WGS) entry which is preliminary data.</text>
</comment>
<protein>
    <recommendedName>
        <fullName evidence="4">Gram-positive cocci surface proteins LPxTG domain-containing protein</fullName>
    </recommendedName>
</protein>
<dbReference type="EMBL" id="LJGU01000112">
    <property type="protein sequence ID" value="OEV04773.1"/>
    <property type="molecule type" value="Genomic_DNA"/>
</dbReference>
<feature type="region of interest" description="Disordered" evidence="1">
    <location>
        <begin position="447"/>
        <end position="499"/>
    </location>
</feature>
<dbReference type="Proteomes" id="UP000176101">
    <property type="component" value="Unassembled WGS sequence"/>
</dbReference>
<evidence type="ECO:0000313" key="3">
    <source>
        <dbReference type="Proteomes" id="UP000176101"/>
    </source>
</evidence>
<dbReference type="RefSeq" id="WP_070195494.1">
    <property type="nucleotide sequence ID" value="NZ_LJGU01000112.1"/>
</dbReference>
<evidence type="ECO:0000256" key="1">
    <source>
        <dbReference type="SAM" id="MobiDB-lite"/>
    </source>
</evidence>
<name>A0A1E7KLJ7_9ACTN</name>
<sequence>MPATLRYERAPEPVRPARRYARRAVTLLAFTTALATVLAMLGDGPPPNTHTAQSVVTRGDKSDKDGPRLRLTHFSPVQYLARQDADPDRNFELHLEVSEQVNSDTEATLRIDISQLSGTAVVRQLDERCRHEDGEVFCSSPVREDNGGDFRMRPFDLRPALGSKPGEHATLTVRAGLRGVDDSSTELRTRELYVGEPKLSLGLKGDFKGLRPGSTFTARPVVRNEGNVPAVRGIRVAVHLDNGDVRPRHRNCTYSGNQVSCVFSRALEPGETVTLREPLSLSAPKRQLHSAVRASTYPVGGALDPTYDPESSQYGASQGEGPPLELVESSSWGVDLAKGDSTNFRMELDSYVDLRAVGDSLRGKVGETVRARVEVRGRGPAKSPNFQEDTPFTLRFTAPEGTRVVSGPGDGEQSLCDIEDDGRQASCDRLTHADFELRIERKRPNARGKVEVVPSERYPPHDPKPENDTAAVPLRVTGVSDTERTGSGSPDERSDSRTTTYMGGAAVLLALGFGTRHVIRRRRQAGG</sequence>
<feature type="compositionally biased region" description="Basic and acidic residues" evidence="1">
    <location>
        <begin position="458"/>
        <end position="467"/>
    </location>
</feature>
<dbReference type="AlphaFoldDB" id="A0A1E7KLJ7"/>
<dbReference type="OrthoDB" id="4218847at2"/>
<feature type="compositionally biased region" description="Basic and acidic residues" evidence="1">
    <location>
        <begin position="58"/>
        <end position="67"/>
    </location>
</feature>
<dbReference type="STRING" id="1075402.AN216_05740"/>
<organism evidence="2 3">
    <name type="scientific">Streptomyces oceani</name>
    <dbReference type="NCBI Taxonomy" id="1075402"/>
    <lineage>
        <taxon>Bacteria</taxon>
        <taxon>Bacillati</taxon>
        <taxon>Actinomycetota</taxon>
        <taxon>Actinomycetes</taxon>
        <taxon>Kitasatosporales</taxon>
        <taxon>Streptomycetaceae</taxon>
        <taxon>Streptomyces</taxon>
    </lineage>
</organism>
<evidence type="ECO:0008006" key="4">
    <source>
        <dbReference type="Google" id="ProtNLM"/>
    </source>
</evidence>
<proteinExistence type="predicted"/>
<keyword evidence="3" id="KW-1185">Reference proteome</keyword>
<gene>
    <name evidence="2" type="ORF">AN216_05740</name>
</gene>
<accession>A0A1E7KLJ7</accession>
<feature type="region of interest" description="Disordered" evidence="1">
    <location>
        <begin position="298"/>
        <end position="323"/>
    </location>
</feature>